<proteinExistence type="predicted"/>
<reference evidence="3 4" key="1">
    <citation type="submission" date="2017-03" db="EMBL/GenBank/DDBJ databases">
        <title>Genomic insights into Mycobacterium simiae human colonization.</title>
        <authorList>
            <person name="Steffani J.L."/>
            <person name="Brunck M.E."/>
            <person name="Cruz E."/>
            <person name="Montiel R."/>
            <person name="Barona F."/>
        </authorList>
    </citation>
    <scope>NUCLEOTIDE SEQUENCE [LARGE SCALE GENOMIC DNA]</scope>
    <source>
        <strain evidence="3 4">MsiGto</strain>
    </source>
</reference>
<organism evidence="3 4">
    <name type="scientific">Mycobacterium simiae</name>
    <name type="common">Mycobacterium habana</name>
    <dbReference type="NCBI Taxonomy" id="1784"/>
    <lineage>
        <taxon>Bacteria</taxon>
        <taxon>Bacillati</taxon>
        <taxon>Actinomycetota</taxon>
        <taxon>Actinomycetes</taxon>
        <taxon>Mycobacteriales</taxon>
        <taxon>Mycobacteriaceae</taxon>
        <taxon>Mycobacterium</taxon>
        <taxon>Mycobacterium simiae complex</taxon>
    </lineage>
</organism>
<dbReference type="AlphaFoldDB" id="A0A1X0Y3F3"/>
<gene>
    <name evidence="3" type="ORF">B5M45_15385</name>
</gene>
<dbReference type="Proteomes" id="UP000193040">
    <property type="component" value="Unassembled WGS sequence"/>
</dbReference>
<comment type="caution">
    <text evidence="3">The sequence shown here is derived from an EMBL/GenBank/DDBJ whole genome shotgun (WGS) entry which is preliminary data.</text>
</comment>
<protein>
    <submittedName>
        <fullName evidence="3">Uncharacterized protein</fullName>
    </submittedName>
</protein>
<feature type="coiled-coil region" evidence="1">
    <location>
        <begin position="94"/>
        <end position="121"/>
    </location>
</feature>
<dbReference type="STRING" id="1784.VC42_15030"/>
<evidence type="ECO:0000313" key="4">
    <source>
        <dbReference type="Proteomes" id="UP000193040"/>
    </source>
</evidence>
<dbReference type="EMBL" id="MZZM01000019">
    <property type="protein sequence ID" value="ORJ59673.1"/>
    <property type="molecule type" value="Genomic_DNA"/>
</dbReference>
<dbReference type="RefSeq" id="WP_084951123.1">
    <property type="nucleotide sequence ID" value="NZ_MZZM01000019.1"/>
</dbReference>
<accession>A0A1X0Y3F3</accession>
<name>A0A1X0Y3F3_MYCSI</name>
<evidence type="ECO:0000256" key="1">
    <source>
        <dbReference type="SAM" id="Coils"/>
    </source>
</evidence>
<keyword evidence="1" id="KW-0175">Coiled coil</keyword>
<sequence>MTIESDLRFPRFTPTTSRGRRYLAYVREQSAPAAGDKVPGRSGPPCRSCSSAPANHADVVQAALFADMLRAEHAELGAVARAQGPDAGSFADQLLVVQARMKEIRRLLEALERRFGEFMADKTDTPPTPLERHDHRR</sequence>
<keyword evidence="4" id="KW-1185">Reference proteome</keyword>
<evidence type="ECO:0000313" key="3">
    <source>
        <dbReference type="EMBL" id="ORJ59673.1"/>
    </source>
</evidence>
<feature type="region of interest" description="Disordered" evidence="2">
    <location>
        <begin position="31"/>
        <end position="52"/>
    </location>
</feature>
<evidence type="ECO:0000256" key="2">
    <source>
        <dbReference type="SAM" id="MobiDB-lite"/>
    </source>
</evidence>